<organism evidence="1 2">
    <name type="scientific">Lachnellula suecica</name>
    <dbReference type="NCBI Taxonomy" id="602035"/>
    <lineage>
        <taxon>Eukaryota</taxon>
        <taxon>Fungi</taxon>
        <taxon>Dikarya</taxon>
        <taxon>Ascomycota</taxon>
        <taxon>Pezizomycotina</taxon>
        <taxon>Leotiomycetes</taxon>
        <taxon>Helotiales</taxon>
        <taxon>Lachnaceae</taxon>
        <taxon>Lachnellula</taxon>
    </lineage>
</organism>
<evidence type="ECO:0008006" key="3">
    <source>
        <dbReference type="Google" id="ProtNLM"/>
    </source>
</evidence>
<gene>
    <name evidence="1" type="ORF">LSUE1_G004191</name>
</gene>
<dbReference type="EMBL" id="QGMK01000830">
    <property type="protein sequence ID" value="TVY78165.1"/>
    <property type="molecule type" value="Genomic_DNA"/>
</dbReference>
<dbReference type="Proteomes" id="UP000469558">
    <property type="component" value="Unassembled WGS sequence"/>
</dbReference>
<dbReference type="OrthoDB" id="294702at2759"/>
<evidence type="ECO:0000313" key="1">
    <source>
        <dbReference type="EMBL" id="TVY78165.1"/>
    </source>
</evidence>
<name>A0A8T9C4B6_9HELO</name>
<reference evidence="1 2" key="1">
    <citation type="submission" date="2018-05" db="EMBL/GenBank/DDBJ databases">
        <title>Genome sequencing and assembly of the regulated plant pathogen Lachnellula willkommii and related sister species for the development of diagnostic species identification markers.</title>
        <authorList>
            <person name="Giroux E."/>
            <person name="Bilodeau G."/>
        </authorList>
    </citation>
    <scope>NUCLEOTIDE SEQUENCE [LARGE SCALE GENOMIC DNA]</scope>
    <source>
        <strain evidence="1 2">CBS 268.59</strain>
    </source>
</reference>
<sequence length="306" mass="33099">MAPNSESQSPDSQTFTLPNGRTLGYAIYGPLPSPSVPAIFYFHGIPGSRKEALLCTTLCASFSVTIIAIDRPGMGISTPQPGRKILDWPSDVLAIADYLKIAQFSVIGDSGGSPYALACAKAIPESRLLKTAVVSGFYPSSSLGVKGMLFPVRVMLFASAWLPTVAVAKVLDWECGNAARDPNPMVLEKAFMKTMEKRHEKDRKCLEDEEIRKVVIGSTREALRQGSEGAAVDLGLVVGEWGFGLEEVVGQRVVLWHGREDVNTPLGMAEKATGAMKGCEFHILDGETHLSLPLNRLEGILRDLVR</sequence>
<dbReference type="SUPFAM" id="SSF53474">
    <property type="entry name" value="alpha/beta-Hydrolases"/>
    <property type="match status" value="1"/>
</dbReference>
<protein>
    <recommendedName>
        <fullName evidence="3">AB hydrolase-1 domain-containing protein</fullName>
    </recommendedName>
</protein>
<dbReference type="InterPro" id="IPR029058">
    <property type="entry name" value="AB_hydrolase_fold"/>
</dbReference>
<dbReference type="PANTHER" id="PTHR45763:SF46">
    <property type="entry name" value="AB HYDROLASE-1 DOMAIN-CONTAINING PROTEIN"/>
    <property type="match status" value="1"/>
</dbReference>
<proteinExistence type="predicted"/>
<accession>A0A8T9C4B6</accession>
<dbReference type="Gene3D" id="3.40.50.1820">
    <property type="entry name" value="alpha/beta hydrolase"/>
    <property type="match status" value="1"/>
</dbReference>
<keyword evidence="2" id="KW-1185">Reference proteome</keyword>
<evidence type="ECO:0000313" key="2">
    <source>
        <dbReference type="Proteomes" id="UP000469558"/>
    </source>
</evidence>
<dbReference type="AlphaFoldDB" id="A0A8T9C4B6"/>
<comment type="caution">
    <text evidence="1">The sequence shown here is derived from an EMBL/GenBank/DDBJ whole genome shotgun (WGS) entry which is preliminary data.</text>
</comment>
<dbReference type="PANTHER" id="PTHR45763">
    <property type="entry name" value="HYDROLASE, ALPHA/BETA FOLD FAMILY PROTEIN, EXPRESSED-RELATED"/>
    <property type="match status" value="1"/>
</dbReference>